<keyword evidence="1" id="KW-0812">Transmembrane</keyword>
<keyword evidence="3" id="KW-1185">Reference proteome</keyword>
<name>A0A4V1G7L7_9ENTR</name>
<sequence>MANPLSLPVVAIGTLVWLGMAHRLPGTGGPGFIGAINLRAALLLAAGAWVGISLTSHFIGRLPDAVHARIYPLLLALVTVVMVVAG</sequence>
<dbReference type="Proteomes" id="UP000302163">
    <property type="component" value="Chromosome"/>
</dbReference>
<reference evidence="2 3" key="1">
    <citation type="submission" date="2019-05" db="EMBL/GenBank/DDBJ databases">
        <title>Complete genome sequence of Izhakiella calystegiae KSNA2, an endophyte isolated from beach morning glory (Calystegia soldanella).</title>
        <authorList>
            <person name="Jiang L."/>
            <person name="Jeong J.C."/>
            <person name="Kim C.Y."/>
            <person name="Kim D.H."/>
            <person name="Kim S.W."/>
            <person name="Lee j."/>
        </authorList>
    </citation>
    <scope>NUCLEOTIDE SEQUENCE [LARGE SCALE GENOMIC DNA]</scope>
    <source>
        <strain evidence="2 3">KSNA2</strain>
    </source>
</reference>
<evidence type="ECO:0000256" key="1">
    <source>
        <dbReference type="SAM" id="Phobius"/>
    </source>
</evidence>
<dbReference type="KEGG" id="izh:FEM41_10715"/>
<dbReference type="EMBL" id="CP040428">
    <property type="protein sequence ID" value="QCT20087.1"/>
    <property type="molecule type" value="Genomic_DNA"/>
</dbReference>
<protein>
    <submittedName>
        <fullName evidence="2">Uncharacterized protein</fullName>
    </submittedName>
</protein>
<feature type="transmembrane region" description="Helical" evidence="1">
    <location>
        <begin position="66"/>
        <end position="85"/>
    </location>
</feature>
<evidence type="ECO:0000313" key="2">
    <source>
        <dbReference type="EMBL" id="QCT20087.1"/>
    </source>
</evidence>
<organism evidence="2 3">
    <name type="scientific">Jejubacter calystegiae</name>
    <dbReference type="NCBI Taxonomy" id="2579935"/>
    <lineage>
        <taxon>Bacteria</taxon>
        <taxon>Pseudomonadati</taxon>
        <taxon>Pseudomonadota</taxon>
        <taxon>Gammaproteobacteria</taxon>
        <taxon>Enterobacterales</taxon>
        <taxon>Enterobacteriaceae</taxon>
        <taxon>Jejubacter</taxon>
    </lineage>
</organism>
<feature type="transmembrane region" description="Helical" evidence="1">
    <location>
        <begin position="31"/>
        <end position="54"/>
    </location>
</feature>
<accession>A0A4V1G7L7</accession>
<proteinExistence type="predicted"/>
<dbReference type="OrthoDB" id="3431260at2"/>
<dbReference type="AlphaFoldDB" id="A0A4V1G7L7"/>
<evidence type="ECO:0000313" key="3">
    <source>
        <dbReference type="Proteomes" id="UP000302163"/>
    </source>
</evidence>
<dbReference type="RefSeq" id="WP_138095963.1">
    <property type="nucleotide sequence ID" value="NZ_CP040428.1"/>
</dbReference>
<gene>
    <name evidence="2" type="ORF">FEM41_10715</name>
</gene>
<keyword evidence="1" id="KW-0472">Membrane</keyword>
<keyword evidence="1" id="KW-1133">Transmembrane helix</keyword>